<feature type="compositionally biased region" description="Acidic residues" evidence="1">
    <location>
        <begin position="222"/>
        <end position="234"/>
    </location>
</feature>
<dbReference type="AlphaFoldDB" id="A0A165CXA5"/>
<feature type="compositionally biased region" description="Polar residues" evidence="1">
    <location>
        <begin position="157"/>
        <end position="166"/>
    </location>
</feature>
<dbReference type="OrthoDB" id="2676370at2759"/>
<evidence type="ECO:0000313" key="3">
    <source>
        <dbReference type="Proteomes" id="UP000077266"/>
    </source>
</evidence>
<sequence>MSAPIPSAMRSPSQMRRMTTAGQRVFDITALPSFSHSLDQFPSMSVVDPAMLHWGGCEPTREANQKKFVQVLQRSSIVIASSSDEEDDAPINRLRLTPIHQNFPPTTDRLMAGDLRQMSMPTLQTRSSSGSSSASSALPTPPERLVSEAYFCPLPGSSLSSSNTTPCPTPRTHRSQHTSPERAPAARRSGSIPRADKTKPKTKTKSVAAARKDSMFSFSSDTDSDEEYDHDDEV</sequence>
<evidence type="ECO:0000256" key="1">
    <source>
        <dbReference type="SAM" id="MobiDB-lite"/>
    </source>
</evidence>
<organism evidence="2 3">
    <name type="scientific">Exidia glandulosa HHB12029</name>
    <dbReference type="NCBI Taxonomy" id="1314781"/>
    <lineage>
        <taxon>Eukaryota</taxon>
        <taxon>Fungi</taxon>
        <taxon>Dikarya</taxon>
        <taxon>Basidiomycota</taxon>
        <taxon>Agaricomycotina</taxon>
        <taxon>Agaricomycetes</taxon>
        <taxon>Auriculariales</taxon>
        <taxon>Exidiaceae</taxon>
        <taxon>Exidia</taxon>
    </lineage>
</organism>
<dbReference type="EMBL" id="KV426276">
    <property type="protein sequence ID" value="KZV83353.1"/>
    <property type="molecule type" value="Genomic_DNA"/>
</dbReference>
<feature type="region of interest" description="Disordered" evidence="1">
    <location>
        <begin position="157"/>
        <end position="234"/>
    </location>
</feature>
<dbReference type="Proteomes" id="UP000077266">
    <property type="component" value="Unassembled WGS sequence"/>
</dbReference>
<dbReference type="InParanoid" id="A0A165CXA5"/>
<accession>A0A165CXA5</accession>
<evidence type="ECO:0000313" key="2">
    <source>
        <dbReference type="EMBL" id="KZV83353.1"/>
    </source>
</evidence>
<name>A0A165CXA5_EXIGL</name>
<feature type="compositionally biased region" description="Low complexity" evidence="1">
    <location>
        <begin position="127"/>
        <end position="137"/>
    </location>
</feature>
<proteinExistence type="predicted"/>
<reference evidence="2 3" key="1">
    <citation type="journal article" date="2016" name="Mol. Biol. Evol.">
        <title>Comparative Genomics of Early-Diverging Mushroom-Forming Fungi Provides Insights into the Origins of Lignocellulose Decay Capabilities.</title>
        <authorList>
            <person name="Nagy L.G."/>
            <person name="Riley R."/>
            <person name="Tritt A."/>
            <person name="Adam C."/>
            <person name="Daum C."/>
            <person name="Floudas D."/>
            <person name="Sun H."/>
            <person name="Yadav J.S."/>
            <person name="Pangilinan J."/>
            <person name="Larsson K.H."/>
            <person name="Matsuura K."/>
            <person name="Barry K."/>
            <person name="Labutti K."/>
            <person name="Kuo R."/>
            <person name="Ohm R.A."/>
            <person name="Bhattacharya S.S."/>
            <person name="Shirouzu T."/>
            <person name="Yoshinaga Y."/>
            <person name="Martin F.M."/>
            <person name="Grigoriev I.V."/>
            <person name="Hibbett D.S."/>
        </authorList>
    </citation>
    <scope>NUCLEOTIDE SEQUENCE [LARGE SCALE GENOMIC DNA]</scope>
    <source>
        <strain evidence="2 3">HHB12029</strain>
    </source>
</reference>
<keyword evidence="3" id="KW-1185">Reference proteome</keyword>
<gene>
    <name evidence="2" type="ORF">EXIGLDRAFT_777646</name>
</gene>
<feature type="region of interest" description="Disordered" evidence="1">
    <location>
        <begin position="122"/>
        <end position="141"/>
    </location>
</feature>
<protein>
    <submittedName>
        <fullName evidence="2">Uncharacterized protein</fullName>
    </submittedName>
</protein>